<name>A0A9P8L391_9PEZI</name>
<evidence type="ECO:0000313" key="3">
    <source>
        <dbReference type="Proteomes" id="UP000750711"/>
    </source>
</evidence>
<organism evidence="2 3">
    <name type="scientific">Trichoglossum hirsutum</name>
    <dbReference type="NCBI Taxonomy" id="265104"/>
    <lineage>
        <taxon>Eukaryota</taxon>
        <taxon>Fungi</taxon>
        <taxon>Dikarya</taxon>
        <taxon>Ascomycota</taxon>
        <taxon>Pezizomycotina</taxon>
        <taxon>Geoglossomycetes</taxon>
        <taxon>Geoglossales</taxon>
        <taxon>Geoglossaceae</taxon>
        <taxon>Trichoglossum</taxon>
    </lineage>
</organism>
<protein>
    <submittedName>
        <fullName evidence="2">Uncharacterized protein</fullName>
    </submittedName>
</protein>
<accession>A0A9P8L391</accession>
<feature type="region of interest" description="Disordered" evidence="1">
    <location>
        <begin position="1"/>
        <end position="23"/>
    </location>
</feature>
<dbReference type="AlphaFoldDB" id="A0A9P8L391"/>
<gene>
    <name evidence="2" type="ORF">GP486_006918</name>
</gene>
<reference evidence="2" key="1">
    <citation type="submission" date="2021-03" db="EMBL/GenBank/DDBJ databases">
        <title>Comparative genomics and phylogenomic investigation of the class Geoglossomycetes provide insights into ecological specialization and systematics.</title>
        <authorList>
            <person name="Melie T."/>
            <person name="Pirro S."/>
            <person name="Miller A.N."/>
            <person name="Quandt A."/>
        </authorList>
    </citation>
    <scope>NUCLEOTIDE SEQUENCE</scope>
    <source>
        <strain evidence="2">CAQ_001_2017</strain>
    </source>
</reference>
<dbReference type="EMBL" id="JAGHQM010001727">
    <property type="protein sequence ID" value="KAH0552881.1"/>
    <property type="molecule type" value="Genomic_DNA"/>
</dbReference>
<evidence type="ECO:0000313" key="2">
    <source>
        <dbReference type="EMBL" id="KAH0552881.1"/>
    </source>
</evidence>
<evidence type="ECO:0000256" key="1">
    <source>
        <dbReference type="SAM" id="MobiDB-lite"/>
    </source>
</evidence>
<sequence>MPLGKGPNGDPSSSTENTKKPSEKLTAYDAAFEQHLIEFGIHLPGYGPTERPTNWKAIKKRMVIRRPSLSESHFPKRAFKDYVDIIGEASNESDVATSVFPTLRGETKLPSATKKRFTALDPLTNGKLVIPEPDYCVMARLRELDQRVRNELRSLIVPSRHLKAPMLSNYFTELKRPRNQPEYHMTQ</sequence>
<comment type="caution">
    <text evidence="2">The sequence shown here is derived from an EMBL/GenBank/DDBJ whole genome shotgun (WGS) entry which is preliminary data.</text>
</comment>
<dbReference type="Proteomes" id="UP000750711">
    <property type="component" value="Unassembled WGS sequence"/>
</dbReference>
<feature type="non-terminal residue" evidence="2">
    <location>
        <position position="1"/>
    </location>
</feature>
<keyword evidence="3" id="KW-1185">Reference proteome</keyword>
<proteinExistence type="predicted"/>